<dbReference type="PANTHER" id="PTHR22847">
    <property type="entry name" value="WD40 REPEAT PROTEIN"/>
    <property type="match status" value="1"/>
</dbReference>
<dbReference type="InterPro" id="IPR059179">
    <property type="entry name" value="MLKL-like_MCAfunc"/>
</dbReference>
<feature type="repeat" description="WD" evidence="3">
    <location>
        <begin position="1191"/>
        <end position="1232"/>
    </location>
</feature>
<evidence type="ECO:0000259" key="5">
    <source>
        <dbReference type="PROSITE" id="PS50837"/>
    </source>
</evidence>
<dbReference type="PANTHER" id="PTHR22847:SF637">
    <property type="entry name" value="WD REPEAT DOMAIN 5B"/>
    <property type="match status" value="1"/>
</dbReference>
<dbReference type="InterPro" id="IPR056884">
    <property type="entry name" value="NPHP3-like_N"/>
</dbReference>
<feature type="compositionally biased region" description="Polar residues" evidence="4">
    <location>
        <begin position="1438"/>
        <end position="1449"/>
    </location>
</feature>
<feature type="repeat" description="WD" evidence="3">
    <location>
        <begin position="1148"/>
        <end position="1189"/>
    </location>
</feature>
<evidence type="ECO:0000256" key="1">
    <source>
        <dbReference type="ARBA" id="ARBA00022574"/>
    </source>
</evidence>
<feature type="domain" description="NACHT" evidence="5">
    <location>
        <begin position="217"/>
        <end position="360"/>
    </location>
</feature>
<keyword evidence="7" id="KW-1185">Reference proteome</keyword>
<proteinExistence type="predicted"/>
<dbReference type="InterPro" id="IPR027417">
    <property type="entry name" value="P-loop_NTPase"/>
</dbReference>
<feature type="repeat" description="WD" evidence="3">
    <location>
        <begin position="1277"/>
        <end position="1318"/>
    </location>
</feature>
<feature type="repeat" description="WD" evidence="3">
    <location>
        <begin position="932"/>
        <end position="973"/>
    </location>
</feature>
<feature type="repeat" description="WD" evidence="3">
    <location>
        <begin position="803"/>
        <end position="844"/>
    </location>
</feature>
<dbReference type="OrthoDB" id="2658414at2759"/>
<keyword evidence="2" id="KW-0677">Repeat</keyword>
<evidence type="ECO:0000313" key="7">
    <source>
        <dbReference type="Proteomes" id="UP000016930"/>
    </source>
</evidence>
<dbReference type="Gene3D" id="2.130.10.10">
    <property type="entry name" value="YVTN repeat-like/Quinoprotein amine dehydrogenase"/>
    <property type="match status" value="7"/>
</dbReference>
<dbReference type="InterPro" id="IPR036322">
    <property type="entry name" value="WD40_repeat_dom_sf"/>
</dbReference>
<protein>
    <recommendedName>
        <fullName evidence="5">NACHT domain-containing protein</fullName>
    </recommendedName>
</protein>
<sequence length="1526" mass="166924">MSRRVSRLLERAKLKATSPRALSAGRNSWLVLKKVLQDIAEAADMCPPLKTVLKGVVAVMEHVDTVKDVTDHFSKIASRLEGFQTIFKQYHSQEDVPPVILRRLKRLSEELEPIGTRIREKMGQSVTKHIFKALKDEEDIKDIFETLATLLEKYQIECNLSIELNVLDGVAERLLEKLGHVQHAGIDSQTGDACMEDTRVDLLEDIGVWSRDPDVAHIFWLSGMAGTGKSAIARSVCHKLRKSGNLGASFFCSRGTRHDVTSIIPTLAVSLARQNTAYRLALLDVLRNEPDIGHYTVQMQVEQLLEKPLCDAFGERSPTLTLVIDALDECSDAKATKALLSALVPRSRCIPIKFFLTSRPERHIQFQFNSTQHNLHNTLRLHDIEHSIVEADIRLYCTRRLRSIRAVDENQEPPYPFPPDWPLNRDIETITKQAGKLFIYAFTAISYIEEENPVERLSGLTELDVTPERPVTKPLDDMYSLVLTHALNPDLQAPREIQGTKQLLAIILVLREALSVTALSELIGLPAHIIRNMLGRLHAVIYTPAQDDSGAIATFHASFEDYLTSPDRAPETFRIDLSGGHEALATACIRIMVSDALTFNVSGCRTSYLPNSRQDFAPISNSLLYSCLHWVHHLIRIPDPSSLLSSVDLVLRRKTLFWLEVLSASRNARLALGLLHRVLTAENMRDRLSPEMARFLRDAKDFVMLGHDAIELSAPHIYLSVLPSLSPSSTIAKTFWPKFRNVPTYDVTGIHRALGPLLQMSGHAGVVISVAFSPDGTRVVSGSWDEAVRIWDARTGDLLMDPLEGHRGIVTSVAFSPDGAVVISGSLDGTIRVWNTRTGELMMDPLEGHGNGVLCVAFSPDGAQIVSGSKDHTLRLWDAKTGHPLLRAFEGHTGDVNTVMFSPDGRRVVSGSADSTIRIWDVMTGEEVMEPLRGHTGTVTSVAFSSDGTQIASGSEDITIRLWDARTGAPIIDPLVGHTDSVFSVAFSPDGARIVSGSADKTVRLWDAATGRPVMQPFEGHSDYVWSVGFSPDGSTVVSGSANRTIRLWSADIMDTNQSPHVAPSDTALPDGILSQGSQVEVLIDNEDSAPGTNMKRRSAPLERYRGHSGTVRCVAFTPDGTQIVSGSEDKTVSLWNAETGAPVLDPLQGHGELVTCLAVSPDGSCIASGSADETIHLWDARTGKQRSDPLAGHGNWVQSLVFSPDGTRVISGSSDETIRVCDARTGRPVMDPLKGHSSTIWSVAISPNETQIVSGSADATLRLWNTTTGDRVMEPLKGHSDQVFSVAFSPDGARIVSGSMDTTIRLWDARTGGAMMEPLRGHTNPVVSVSFSSNGEVIASGSVDTTVRLWNVMTGVPVMKPLEGHSDTVCSVAFSPDGTRLVSGSYDNTIRIWDVTPGDSWLSSQGGHGSTIWSGIASSMRLPVALRPAHTLEPDHTGTSQSSPTSQAGPKDLPNLSYFCLDSGWIKGPQNELTMWVPRDYHHGVIMPRTKVLIGRDRATLDVSRFVHGDRWTECYTPNITSSNS</sequence>
<feature type="repeat" description="WD" evidence="3">
    <location>
        <begin position="1234"/>
        <end position="1275"/>
    </location>
</feature>
<dbReference type="STRING" id="914234.M2PJU0"/>
<feature type="repeat" description="WD" evidence="3">
    <location>
        <begin position="1105"/>
        <end position="1146"/>
    </location>
</feature>
<dbReference type="SUPFAM" id="SSF50978">
    <property type="entry name" value="WD40 repeat-like"/>
    <property type="match status" value="2"/>
</dbReference>
<dbReference type="PRINTS" id="PR00320">
    <property type="entry name" value="GPROTEINBRPT"/>
</dbReference>
<name>M2PJU0_CERS8</name>
<keyword evidence="1 3" id="KW-0853">WD repeat</keyword>
<feature type="repeat" description="WD" evidence="3">
    <location>
        <begin position="889"/>
        <end position="930"/>
    </location>
</feature>
<evidence type="ECO:0000313" key="6">
    <source>
        <dbReference type="EMBL" id="EMD36479.1"/>
    </source>
</evidence>
<dbReference type="PROSITE" id="PS00678">
    <property type="entry name" value="WD_REPEATS_1"/>
    <property type="match status" value="12"/>
</dbReference>
<evidence type="ECO:0000256" key="2">
    <source>
        <dbReference type="ARBA" id="ARBA00022737"/>
    </source>
</evidence>
<dbReference type="CDD" id="cd21037">
    <property type="entry name" value="MLKL_NTD"/>
    <property type="match status" value="1"/>
</dbReference>
<dbReference type="Proteomes" id="UP000016930">
    <property type="component" value="Unassembled WGS sequence"/>
</dbReference>
<dbReference type="InterPro" id="IPR011047">
    <property type="entry name" value="Quinoprotein_ADH-like_sf"/>
</dbReference>
<dbReference type="GO" id="GO:1990234">
    <property type="term" value="C:transferase complex"/>
    <property type="evidence" value="ECO:0007669"/>
    <property type="project" value="UniProtKB-ARBA"/>
</dbReference>
<dbReference type="InterPro" id="IPR019775">
    <property type="entry name" value="WD40_repeat_CS"/>
</dbReference>
<feature type="repeat" description="WD" evidence="3">
    <location>
        <begin position="975"/>
        <end position="1016"/>
    </location>
</feature>
<accession>M2PJU0</accession>
<dbReference type="PROSITE" id="PS50294">
    <property type="entry name" value="WD_REPEATS_REGION"/>
    <property type="match status" value="14"/>
</dbReference>
<dbReference type="CDD" id="cd00200">
    <property type="entry name" value="WD40"/>
    <property type="match status" value="2"/>
</dbReference>
<dbReference type="SMART" id="SM00320">
    <property type="entry name" value="WD40"/>
    <property type="match status" value="14"/>
</dbReference>
<feature type="repeat" description="WD" evidence="3">
    <location>
        <begin position="846"/>
        <end position="887"/>
    </location>
</feature>
<evidence type="ECO:0000256" key="4">
    <source>
        <dbReference type="SAM" id="MobiDB-lite"/>
    </source>
</evidence>
<gene>
    <name evidence="6" type="ORF">CERSUDRAFT_95780</name>
</gene>
<feature type="repeat" description="WD" evidence="3">
    <location>
        <begin position="1018"/>
        <end position="1059"/>
    </location>
</feature>
<feature type="repeat" description="WD" evidence="3">
    <location>
        <begin position="760"/>
        <end position="801"/>
    </location>
</feature>
<dbReference type="Gene3D" id="3.40.50.300">
    <property type="entry name" value="P-loop containing nucleotide triphosphate hydrolases"/>
    <property type="match status" value="1"/>
</dbReference>
<dbReference type="GO" id="GO:0005634">
    <property type="term" value="C:nucleus"/>
    <property type="evidence" value="ECO:0007669"/>
    <property type="project" value="TreeGrafter"/>
</dbReference>
<dbReference type="InterPro" id="IPR020472">
    <property type="entry name" value="WD40_PAC1"/>
</dbReference>
<reference evidence="6 7" key="1">
    <citation type="journal article" date="2012" name="Proc. Natl. Acad. Sci. U.S.A.">
        <title>Comparative genomics of Ceriporiopsis subvermispora and Phanerochaete chrysosporium provide insight into selective ligninolysis.</title>
        <authorList>
            <person name="Fernandez-Fueyo E."/>
            <person name="Ruiz-Duenas F.J."/>
            <person name="Ferreira P."/>
            <person name="Floudas D."/>
            <person name="Hibbett D.S."/>
            <person name="Canessa P."/>
            <person name="Larrondo L.F."/>
            <person name="James T.Y."/>
            <person name="Seelenfreund D."/>
            <person name="Lobos S."/>
            <person name="Polanco R."/>
            <person name="Tello M."/>
            <person name="Honda Y."/>
            <person name="Watanabe T."/>
            <person name="Watanabe T."/>
            <person name="Ryu J.S."/>
            <person name="Kubicek C.P."/>
            <person name="Schmoll M."/>
            <person name="Gaskell J."/>
            <person name="Hammel K.E."/>
            <person name="St John F.J."/>
            <person name="Vanden Wymelenberg A."/>
            <person name="Sabat G."/>
            <person name="Splinter BonDurant S."/>
            <person name="Syed K."/>
            <person name="Yadav J.S."/>
            <person name="Doddapaneni H."/>
            <person name="Subramanian V."/>
            <person name="Lavin J.L."/>
            <person name="Oguiza J.A."/>
            <person name="Perez G."/>
            <person name="Pisabarro A.G."/>
            <person name="Ramirez L."/>
            <person name="Santoyo F."/>
            <person name="Master E."/>
            <person name="Coutinho P.M."/>
            <person name="Henrissat B."/>
            <person name="Lombard V."/>
            <person name="Magnuson J.K."/>
            <person name="Kuees U."/>
            <person name="Hori C."/>
            <person name="Igarashi K."/>
            <person name="Samejima M."/>
            <person name="Held B.W."/>
            <person name="Barry K.W."/>
            <person name="LaButti K.M."/>
            <person name="Lapidus A."/>
            <person name="Lindquist E.A."/>
            <person name="Lucas S.M."/>
            <person name="Riley R."/>
            <person name="Salamov A.A."/>
            <person name="Hoffmeister D."/>
            <person name="Schwenk D."/>
            <person name="Hadar Y."/>
            <person name="Yarden O."/>
            <person name="de Vries R.P."/>
            <person name="Wiebenga A."/>
            <person name="Stenlid J."/>
            <person name="Eastwood D."/>
            <person name="Grigoriev I.V."/>
            <person name="Berka R.M."/>
            <person name="Blanchette R.A."/>
            <person name="Kersten P."/>
            <person name="Martinez A.T."/>
            <person name="Vicuna R."/>
            <person name="Cullen D."/>
        </authorList>
    </citation>
    <scope>NUCLEOTIDE SEQUENCE [LARGE SCALE GENOMIC DNA]</scope>
    <source>
        <strain evidence="6 7">B</strain>
    </source>
</reference>
<dbReference type="PROSITE" id="PS50082">
    <property type="entry name" value="WD_REPEATS_2"/>
    <property type="match status" value="14"/>
</dbReference>
<dbReference type="HOGENOM" id="CLU_000288_6_3_1"/>
<dbReference type="InterPro" id="IPR015943">
    <property type="entry name" value="WD40/YVTN_repeat-like_dom_sf"/>
</dbReference>
<dbReference type="EMBL" id="KB445798">
    <property type="protein sequence ID" value="EMD36479.1"/>
    <property type="molecule type" value="Genomic_DNA"/>
</dbReference>
<dbReference type="PROSITE" id="PS50837">
    <property type="entry name" value="NACHT"/>
    <property type="match status" value="1"/>
</dbReference>
<dbReference type="InterPro" id="IPR001680">
    <property type="entry name" value="WD40_rpt"/>
</dbReference>
<feature type="region of interest" description="Disordered" evidence="4">
    <location>
        <begin position="1432"/>
        <end position="1452"/>
    </location>
</feature>
<feature type="repeat" description="WD" evidence="3">
    <location>
        <begin position="1363"/>
        <end position="1404"/>
    </location>
</feature>
<dbReference type="SUPFAM" id="SSF50998">
    <property type="entry name" value="Quinoprotein alcohol dehydrogenase-like"/>
    <property type="match status" value="1"/>
</dbReference>
<dbReference type="Pfam" id="PF00400">
    <property type="entry name" value="WD40"/>
    <property type="match status" value="14"/>
</dbReference>
<dbReference type="InterPro" id="IPR007111">
    <property type="entry name" value="NACHT_NTPase"/>
</dbReference>
<organism evidence="6 7">
    <name type="scientific">Ceriporiopsis subvermispora (strain B)</name>
    <name type="common">White-rot fungus</name>
    <name type="synonym">Gelatoporia subvermispora</name>
    <dbReference type="NCBI Taxonomy" id="914234"/>
    <lineage>
        <taxon>Eukaryota</taxon>
        <taxon>Fungi</taxon>
        <taxon>Dikarya</taxon>
        <taxon>Basidiomycota</taxon>
        <taxon>Agaricomycotina</taxon>
        <taxon>Agaricomycetes</taxon>
        <taxon>Polyporales</taxon>
        <taxon>Gelatoporiaceae</taxon>
        <taxon>Gelatoporia</taxon>
    </lineage>
</organism>
<dbReference type="SUPFAM" id="SSF52540">
    <property type="entry name" value="P-loop containing nucleoside triphosphate hydrolases"/>
    <property type="match status" value="1"/>
</dbReference>
<dbReference type="Pfam" id="PF24883">
    <property type="entry name" value="NPHP3_N"/>
    <property type="match status" value="1"/>
</dbReference>
<feature type="repeat" description="WD" evidence="3">
    <location>
        <begin position="1320"/>
        <end position="1361"/>
    </location>
</feature>
<evidence type="ECO:0000256" key="3">
    <source>
        <dbReference type="PROSITE-ProRule" id="PRU00221"/>
    </source>
</evidence>